<keyword evidence="8 11" id="KW-0406">Ion transport</keyword>
<evidence type="ECO:0000256" key="13">
    <source>
        <dbReference type="SAM" id="SignalP"/>
    </source>
</evidence>
<reference evidence="14 15" key="1">
    <citation type="submission" date="2019-09" db="EMBL/GenBank/DDBJ databases">
        <title>Draft genome sequence of Ginsengibacter sp. BR5-29.</title>
        <authorList>
            <person name="Im W.-T."/>
        </authorList>
    </citation>
    <scope>NUCLEOTIDE SEQUENCE [LARGE SCALE GENOMIC DNA]</scope>
    <source>
        <strain evidence="14 15">BR5-29</strain>
    </source>
</reference>
<dbReference type="HAMAP" id="MF_01393">
    <property type="entry name" value="ATP_synth_a_bact"/>
    <property type="match status" value="1"/>
</dbReference>
<dbReference type="SUPFAM" id="SSF81336">
    <property type="entry name" value="F1F0 ATP synthase subunit A"/>
    <property type="match status" value="1"/>
</dbReference>
<keyword evidence="13" id="KW-0732">Signal</keyword>
<evidence type="ECO:0000256" key="5">
    <source>
        <dbReference type="ARBA" id="ARBA00022692"/>
    </source>
</evidence>
<organism evidence="14 15">
    <name type="scientific">Ginsengibacter hankyongi</name>
    <dbReference type="NCBI Taxonomy" id="2607284"/>
    <lineage>
        <taxon>Bacteria</taxon>
        <taxon>Pseudomonadati</taxon>
        <taxon>Bacteroidota</taxon>
        <taxon>Chitinophagia</taxon>
        <taxon>Chitinophagales</taxon>
        <taxon>Chitinophagaceae</taxon>
        <taxon>Ginsengibacter</taxon>
    </lineage>
</organism>
<dbReference type="GO" id="GO:0045259">
    <property type="term" value="C:proton-transporting ATP synthase complex"/>
    <property type="evidence" value="ECO:0007669"/>
    <property type="project" value="UniProtKB-KW"/>
</dbReference>
<evidence type="ECO:0000256" key="4">
    <source>
        <dbReference type="ARBA" id="ARBA00022547"/>
    </source>
</evidence>
<evidence type="ECO:0000313" key="14">
    <source>
        <dbReference type="EMBL" id="KAA9039603.1"/>
    </source>
</evidence>
<comment type="subcellular location">
    <subcellularLocation>
        <location evidence="11 12">Cell membrane</location>
        <topology evidence="11 12">Multi-pass membrane protein</topology>
    </subcellularLocation>
    <subcellularLocation>
        <location evidence="1">Membrane</location>
        <topology evidence="1">Multi-pass membrane protein</topology>
    </subcellularLocation>
</comment>
<keyword evidence="9 11" id="KW-0472">Membrane</keyword>
<feature type="transmembrane region" description="Helical" evidence="11">
    <location>
        <begin position="129"/>
        <end position="147"/>
    </location>
</feature>
<dbReference type="NCBIfam" id="TIGR01131">
    <property type="entry name" value="ATP_synt_6_or_A"/>
    <property type="match status" value="1"/>
</dbReference>
<dbReference type="Pfam" id="PF00119">
    <property type="entry name" value="ATP-synt_A"/>
    <property type="match status" value="1"/>
</dbReference>
<accession>A0A5J5IJ06</accession>
<feature type="signal peptide" evidence="13">
    <location>
        <begin position="1"/>
        <end position="27"/>
    </location>
</feature>
<dbReference type="InterPro" id="IPR045083">
    <property type="entry name" value="ATP_synth_F0_asu_bact/mt"/>
</dbReference>
<dbReference type="EMBL" id="VYQF01000002">
    <property type="protein sequence ID" value="KAA9039603.1"/>
    <property type="molecule type" value="Genomic_DNA"/>
</dbReference>
<keyword evidence="15" id="KW-1185">Reference proteome</keyword>
<keyword evidence="4 11" id="KW-0138">CF(0)</keyword>
<evidence type="ECO:0000256" key="3">
    <source>
        <dbReference type="ARBA" id="ARBA00022448"/>
    </source>
</evidence>
<feature type="transmembrane region" description="Helical" evidence="11">
    <location>
        <begin position="257"/>
        <end position="276"/>
    </location>
</feature>
<comment type="similarity">
    <text evidence="2 11 12">Belongs to the ATPase A chain family.</text>
</comment>
<evidence type="ECO:0000256" key="8">
    <source>
        <dbReference type="ARBA" id="ARBA00023065"/>
    </source>
</evidence>
<sequence length="365" mass="40831">MRFNRMKSLLVAAFGLIMLSLSSGVFAQENKETGKEQKKGFDANEVIFGHVKDAHEFHFLTYKGSDGEEHEAIIPLPVILYSPQKGFSVFMSSAFHHGRVADGYKLEEGKVVPTDPSAKVYDISLTRNVVQMIIALILFVWLMLAVAKKYKKGHGVASAPSGAQNAIEIVIDFITEQVAKPYLGTRYVKYMPYLLTIFFFILINTFFGMIPGSANVTGNIAFTMVLALIAFVVIMFSTNKHYWGHIINPDVPWWVKIILIPVEILGIFTKPFALMIRLFANMLAGHIIIICLISMIFIFGALNKGIGWGFAPISLAFSIFIYFIEILVAFIQAFIFTNLTAVFIGQAMEGSHDFHNEEHIDPVMV</sequence>
<keyword evidence="10 11" id="KW-0066">ATP synthesis</keyword>
<evidence type="ECO:0000256" key="9">
    <source>
        <dbReference type="ARBA" id="ARBA00023136"/>
    </source>
</evidence>
<dbReference type="Proteomes" id="UP000326903">
    <property type="component" value="Unassembled WGS sequence"/>
</dbReference>
<evidence type="ECO:0000256" key="12">
    <source>
        <dbReference type="RuleBase" id="RU000483"/>
    </source>
</evidence>
<dbReference type="CDD" id="cd00310">
    <property type="entry name" value="ATP-synt_Fo_a_6"/>
    <property type="match status" value="1"/>
</dbReference>
<dbReference type="PANTHER" id="PTHR11410:SF0">
    <property type="entry name" value="ATP SYNTHASE SUBUNIT A"/>
    <property type="match status" value="1"/>
</dbReference>
<feature type="transmembrane region" description="Helical" evidence="11">
    <location>
        <begin position="216"/>
        <end position="236"/>
    </location>
</feature>
<feature type="chain" id="PRO_5023868521" description="ATP synthase subunit a" evidence="13">
    <location>
        <begin position="28"/>
        <end position="365"/>
    </location>
</feature>
<comment type="caution">
    <text evidence="14">The sequence shown here is derived from an EMBL/GenBank/DDBJ whole genome shotgun (WGS) entry which is preliminary data.</text>
</comment>
<dbReference type="Gene3D" id="1.20.120.220">
    <property type="entry name" value="ATP synthase, F0 complex, subunit A"/>
    <property type="match status" value="1"/>
</dbReference>
<evidence type="ECO:0000256" key="11">
    <source>
        <dbReference type="HAMAP-Rule" id="MF_01393"/>
    </source>
</evidence>
<dbReference type="InterPro" id="IPR000568">
    <property type="entry name" value="ATP_synth_F0_asu"/>
</dbReference>
<dbReference type="GO" id="GO:0046933">
    <property type="term" value="F:proton-transporting ATP synthase activity, rotational mechanism"/>
    <property type="evidence" value="ECO:0007669"/>
    <property type="project" value="UniProtKB-UniRule"/>
</dbReference>
<evidence type="ECO:0000256" key="1">
    <source>
        <dbReference type="ARBA" id="ARBA00004141"/>
    </source>
</evidence>
<feature type="transmembrane region" description="Helical" evidence="11">
    <location>
        <begin position="314"/>
        <end position="335"/>
    </location>
</feature>
<gene>
    <name evidence="11 14" type="primary">atpB</name>
    <name evidence="14" type="ORF">FW778_11205</name>
</gene>
<name>A0A5J5IJ06_9BACT</name>
<comment type="function">
    <text evidence="11 12">Key component of the proton channel; it plays a direct role in the translocation of protons across the membrane.</text>
</comment>
<keyword evidence="7 11" id="KW-1133">Transmembrane helix</keyword>
<evidence type="ECO:0000256" key="6">
    <source>
        <dbReference type="ARBA" id="ARBA00022781"/>
    </source>
</evidence>
<evidence type="ECO:0000256" key="10">
    <source>
        <dbReference type="ARBA" id="ARBA00023310"/>
    </source>
</evidence>
<feature type="transmembrane region" description="Helical" evidence="11">
    <location>
        <begin position="190"/>
        <end position="210"/>
    </location>
</feature>
<evidence type="ECO:0000256" key="7">
    <source>
        <dbReference type="ARBA" id="ARBA00022989"/>
    </source>
</evidence>
<keyword evidence="11" id="KW-1003">Cell membrane</keyword>
<proteinExistence type="inferred from homology"/>
<evidence type="ECO:0000313" key="15">
    <source>
        <dbReference type="Proteomes" id="UP000326903"/>
    </source>
</evidence>
<keyword evidence="3 11" id="KW-0813">Transport</keyword>
<dbReference type="InterPro" id="IPR035908">
    <property type="entry name" value="F0_ATP_A_sf"/>
</dbReference>
<feature type="transmembrane region" description="Helical" evidence="11">
    <location>
        <begin position="282"/>
        <end position="302"/>
    </location>
</feature>
<protein>
    <recommendedName>
        <fullName evidence="11 12">ATP synthase subunit a</fullName>
    </recommendedName>
    <alternativeName>
        <fullName evidence="11">ATP synthase F0 sector subunit a</fullName>
    </alternativeName>
    <alternativeName>
        <fullName evidence="11">F-ATPase subunit 6</fullName>
    </alternativeName>
</protein>
<keyword evidence="5 11" id="KW-0812">Transmembrane</keyword>
<dbReference type="AlphaFoldDB" id="A0A5J5IJ06"/>
<dbReference type="PANTHER" id="PTHR11410">
    <property type="entry name" value="ATP SYNTHASE SUBUNIT A"/>
    <property type="match status" value="1"/>
</dbReference>
<keyword evidence="6 11" id="KW-0375">Hydrogen ion transport</keyword>
<evidence type="ECO:0000256" key="2">
    <source>
        <dbReference type="ARBA" id="ARBA00006810"/>
    </source>
</evidence>
<dbReference type="PRINTS" id="PR00123">
    <property type="entry name" value="ATPASEA"/>
</dbReference>
<dbReference type="GO" id="GO:0005886">
    <property type="term" value="C:plasma membrane"/>
    <property type="evidence" value="ECO:0007669"/>
    <property type="project" value="UniProtKB-SubCell"/>
</dbReference>